<proteinExistence type="predicted"/>
<comment type="caution">
    <text evidence="1">The sequence shown here is derived from an EMBL/GenBank/DDBJ whole genome shotgun (WGS) entry which is preliminary data.</text>
</comment>
<dbReference type="EMBL" id="BAABAV010000002">
    <property type="protein sequence ID" value="GAA4269928.1"/>
    <property type="molecule type" value="Genomic_DNA"/>
</dbReference>
<name>A0ABP8ECX7_9FLAO</name>
<evidence type="ECO:0000313" key="1">
    <source>
        <dbReference type="EMBL" id="GAA4269928.1"/>
    </source>
</evidence>
<organism evidence="1 2">
    <name type="scientific">Hyunsoonleella aestuarii</name>
    <dbReference type="NCBI Taxonomy" id="912802"/>
    <lineage>
        <taxon>Bacteria</taxon>
        <taxon>Pseudomonadati</taxon>
        <taxon>Bacteroidota</taxon>
        <taxon>Flavobacteriia</taxon>
        <taxon>Flavobacteriales</taxon>
        <taxon>Flavobacteriaceae</taxon>
    </lineage>
</organism>
<accession>A0ABP8ECX7</accession>
<evidence type="ECO:0000313" key="2">
    <source>
        <dbReference type="Proteomes" id="UP001500027"/>
    </source>
</evidence>
<sequence>MKAGVWLDKKKAIIVTLNNGEESINTIFSNIEHYHVYGGSGTRLKGGPQDVVQDSKYLEREKHEIKRYFDDIILEIKEASAIVLFGPAEMCKKLHKEIIHNHAYITTKIKDVVKTDSMTNKQIKAWVKNFF</sequence>
<dbReference type="RefSeq" id="WP_139002315.1">
    <property type="nucleotide sequence ID" value="NZ_BAABAV010000002.1"/>
</dbReference>
<evidence type="ECO:0008006" key="3">
    <source>
        <dbReference type="Google" id="ProtNLM"/>
    </source>
</evidence>
<dbReference type="Proteomes" id="UP001500027">
    <property type="component" value="Unassembled WGS sequence"/>
</dbReference>
<gene>
    <name evidence="1" type="ORF">GCM10022257_20290</name>
</gene>
<dbReference type="SUPFAM" id="SSF53137">
    <property type="entry name" value="Translational machinery components"/>
    <property type="match status" value="1"/>
</dbReference>
<protein>
    <recommendedName>
        <fullName evidence="3">Host attachment protein</fullName>
    </recommendedName>
</protein>
<keyword evidence="2" id="KW-1185">Reference proteome</keyword>
<reference evidence="2" key="1">
    <citation type="journal article" date="2019" name="Int. J. Syst. Evol. Microbiol.">
        <title>The Global Catalogue of Microorganisms (GCM) 10K type strain sequencing project: providing services to taxonomists for standard genome sequencing and annotation.</title>
        <authorList>
            <consortium name="The Broad Institute Genomics Platform"/>
            <consortium name="The Broad Institute Genome Sequencing Center for Infectious Disease"/>
            <person name="Wu L."/>
            <person name="Ma J."/>
        </authorList>
    </citation>
    <scope>NUCLEOTIDE SEQUENCE [LARGE SCALE GENOMIC DNA]</scope>
    <source>
        <strain evidence="2">JCM 17452</strain>
    </source>
</reference>